<feature type="region of interest" description="Disordered" evidence="1">
    <location>
        <begin position="548"/>
        <end position="635"/>
    </location>
</feature>
<evidence type="ECO:0000313" key="4">
    <source>
        <dbReference type="Proteomes" id="UP001276659"/>
    </source>
</evidence>
<evidence type="ECO:0000313" key="3">
    <source>
        <dbReference type="EMBL" id="KAK3171668.1"/>
    </source>
</evidence>
<feature type="transmembrane region" description="Helical" evidence="2">
    <location>
        <begin position="6"/>
        <end position="33"/>
    </location>
</feature>
<proteinExistence type="predicted"/>
<feature type="compositionally biased region" description="Polar residues" evidence="1">
    <location>
        <begin position="599"/>
        <end position="609"/>
    </location>
</feature>
<organism evidence="3 4">
    <name type="scientific">Lepraria neglecta</name>
    <dbReference type="NCBI Taxonomy" id="209136"/>
    <lineage>
        <taxon>Eukaryota</taxon>
        <taxon>Fungi</taxon>
        <taxon>Dikarya</taxon>
        <taxon>Ascomycota</taxon>
        <taxon>Pezizomycotina</taxon>
        <taxon>Lecanoromycetes</taxon>
        <taxon>OSLEUM clade</taxon>
        <taxon>Lecanoromycetidae</taxon>
        <taxon>Lecanorales</taxon>
        <taxon>Lecanorineae</taxon>
        <taxon>Stereocaulaceae</taxon>
        <taxon>Lepraria</taxon>
    </lineage>
</organism>
<comment type="caution">
    <text evidence="3">The sequence shown here is derived from an EMBL/GenBank/DDBJ whole genome shotgun (WGS) entry which is preliminary data.</text>
</comment>
<feature type="compositionally biased region" description="Polar residues" evidence="1">
    <location>
        <begin position="465"/>
        <end position="474"/>
    </location>
</feature>
<dbReference type="EMBL" id="JASNWA010000008">
    <property type="protein sequence ID" value="KAK3171668.1"/>
    <property type="molecule type" value="Genomic_DNA"/>
</dbReference>
<feature type="compositionally biased region" description="Polar residues" evidence="1">
    <location>
        <begin position="81"/>
        <end position="96"/>
    </location>
</feature>
<sequence length="865" mass="95275">MAFQLSVQAIAGIAAGGFAVLVTVGISLVMVITRAKDRRLRARINAVGGRRHSRHSGGLMSITDEDVMRMPGTRAALRRSLQLQSTRSPYTPMSSRDTLEARRTSRRPSQTRTSHQVDREPVQVWPLPRRLQRSHASSIGKIQSTSASPITGKSKKPTTRASETNDTVKMVESPGRNHQNGTRPAADKGHVQDTVAGAGASPRADLTPKPLFHGQQRSISPGMVTKLAEPGRTAASSAIESEDPTPRPLDRPPLPRSTSMYDQPGLAPTDLLPPLPFQIPAKSLQRVKSPAESSTRRLSCGTVFSDNTSILDDDTPKAFSRTETDRTSIGILSALNLESATEYLDDQNFSRPPWDSTDREGRISPLGAVKPLTFRHPLTSQKSLRVSIHDSLPRSKSSGLSINMSLRGPSRTASSTDLSKDTFAIAQTHLPTQNNIEKGCPRRKSSPSSRRGHSDTFLIYEDAKGSQSSTAPPQSISGKGSSVASSPTKTRTSSITNSPQRWEMLASMHQRNPSMFNARGSFHKPQSSMPVSDMTMILPLAQPTNIKEQAEHTKENPSPDTVVRKQTSQESKFQPPSIPTFSHQIAPPAHTDIPIRTENPFSQSLSMTTDSDEDGNSDLEAYTPTRRPSRRHSNRLKSIFDTSGMTSWPLPNTPDSLQLKMVEQQKQEQAVKQRGVFSINFPNFPDPPKNQPRRRNFPNWCEPRTPIRGPRAPPSGFQFSPTRRSPSRGVSKARGNSPSKGLSPSKIPRKNVLALENAAALRRQNSEANSEAFTRGSKEHKRYLSIGSRESDVFEDPDQPVESVEGKENVNVREEVREKAVVKGPRAMFSRIPKNPKSNVQRRGFARWNTGEEVGMYDANGFLRE</sequence>
<gene>
    <name evidence="3" type="ORF">OEA41_003752</name>
</gene>
<feature type="compositionally biased region" description="Polar residues" evidence="1">
    <location>
        <begin position="394"/>
        <end position="404"/>
    </location>
</feature>
<keyword evidence="2" id="KW-1133">Transmembrane helix</keyword>
<feature type="compositionally biased region" description="Polar residues" evidence="1">
    <location>
        <begin position="134"/>
        <end position="151"/>
    </location>
</feature>
<dbReference type="AlphaFoldDB" id="A0AAD9Z904"/>
<feature type="region of interest" description="Disordered" evidence="1">
    <location>
        <begin position="387"/>
        <end position="499"/>
    </location>
</feature>
<evidence type="ECO:0000256" key="1">
    <source>
        <dbReference type="SAM" id="MobiDB-lite"/>
    </source>
</evidence>
<feature type="compositionally biased region" description="Basic and acidic residues" evidence="1">
    <location>
        <begin position="548"/>
        <end position="557"/>
    </location>
</feature>
<keyword evidence="2" id="KW-0472">Membrane</keyword>
<feature type="region of interest" description="Disordered" evidence="1">
    <location>
        <begin position="81"/>
        <end position="270"/>
    </location>
</feature>
<evidence type="ECO:0000256" key="2">
    <source>
        <dbReference type="SAM" id="Phobius"/>
    </source>
</evidence>
<keyword evidence="2" id="KW-0812">Transmembrane</keyword>
<feature type="region of interest" description="Disordered" evidence="1">
    <location>
        <begin position="346"/>
        <end position="365"/>
    </location>
</feature>
<feature type="region of interest" description="Disordered" evidence="1">
    <location>
        <begin position="763"/>
        <end position="810"/>
    </location>
</feature>
<feature type="compositionally biased region" description="Low complexity" evidence="1">
    <location>
        <begin position="475"/>
        <end position="486"/>
    </location>
</feature>
<feature type="compositionally biased region" description="Polar residues" evidence="1">
    <location>
        <begin position="558"/>
        <end position="583"/>
    </location>
</feature>
<accession>A0AAD9Z904</accession>
<keyword evidence="4" id="KW-1185">Reference proteome</keyword>
<feature type="compositionally biased region" description="Polar residues" evidence="1">
    <location>
        <begin position="487"/>
        <end position="499"/>
    </location>
</feature>
<feature type="region of interest" description="Disordered" evidence="1">
    <location>
        <begin position="678"/>
        <end position="751"/>
    </location>
</feature>
<reference evidence="3" key="1">
    <citation type="submission" date="2022-11" db="EMBL/GenBank/DDBJ databases">
        <title>Chromosomal genome sequence assembly and mating type (MAT) locus characterization of the leprose asexual lichenized fungus Lepraria neglecta (Nyl.) Erichsen.</title>
        <authorList>
            <person name="Allen J.L."/>
            <person name="Pfeffer B."/>
        </authorList>
    </citation>
    <scope>NUCLEOTIDE SEQUENCE</scope>
    <source>
        <strain evidence="3">Allen 5258</strain>
    </source>
</reference>
<protein>
    <submittedName>
        <fullName evidence="3">Uncharacterized protein</fullName>
    </submittedName>
</protein>
<name>A0AAD9Z904_9LECA</name>
<dbReference type="Proteomes" id="UP001276659">
    <property type="component" value="Unassembled WGS sequence"/>
</dbReference>